<evidence type="ECO:0000256" key="3">
    <source>
        <dbReference type="ARBA" id="ARBA00022553"/>
    </source>
</evidence>
<evidence type="ECO:0000256" key="5">
    <source>
        <dbReference type="ARBA" id="ARBA00022737"/>
    </source>
</evidence>
<evidence type="ECO:0000256" key="7">
    <source>
        <dbReference type="ARBA" id="ARBA00022833"/>
    </source>
</evidence>
<organism evidence="17 18">
    <name type="scientific">Phrynocephalus forsythii</name>
    <dbReference type="NCBI Taxonomy" id="171643"/>
    <lineage>
        <taxon>Eukaryota</taxon>
        <taxon>Metazoa</taxon>
        <taxon>Chordata</taxon>
        <taxon>Craniata</taxon>
        <taxon>Vertebrata</taxon>
        <taxon>Euteleostomi</taxon>
        <taxon>Lepidosauria</taxon>
        <taxon>Squamata</taxon>
        <taxon>Bifurcata</taxon>
        <taxon>Unidentata</taxon>
        <taxon>Episquamata</taxon>
        <taxon>Toxicofera</taxon>
        <taxon>Iguania</taxon>
        <taxon>Acrodonta</taxon>
        <taxon>Agamidae</taxon>
        <taxon>Agaminae</taxon>
        <taxon>Phrynocephalus</taxon>
    </lineage>
</organism>
<dbReference type="PROSITE" id="PS00028">
    <property type="entry name" value="ZINC_FINGER_C2H2_1"/>
    <property type="match status" value="6"/>
</dbReference>
<dbReference type="FunFam" id="3.30.160.60:FF:000615">
    <property type="entry name" value="Zinc finger protein 536"/>
    <property type="match status" value="1"/>
</dbReference>
<accession>A0A9Q1AUC6</accession>
<keyword evidence="18" id="KW-1185">Reference proteome</keyword>
<dbReference type="PROSITE" id="PS50157">
    <property type="entry name" value="ZINC_FINGER_C2H2_2"/>
    <property type="match status" value="8"/>
</dbReference>
<feature type="compositionally biased region" description="Acidic residues" evidence="15">
    <location>
        <begin position="1161"/>
        <end position="1171"/>
    </location>
</feature>
<dbReference type="EMBL" id="JAPFRF010000013">
    <property type="protein sequence ID" value="KAJ7311909.1"/>
    <property type="molecule type" value="Genomic_DNA"/>
</dbReference>
<dbReference type="InterPro" id="IPR036236">
    <property type="entry name" value="Znf_C2H2_sf"/>
</dbReference>
<dbReference type="FunFam" id="3.30.160.60:FF:000625">
    <property type="entry name" value="Zinc finger protein 536"/>
    <property type="match status" value="1"/>
</dbReference>
<evidence type="ECO:0000256" key="13">
    <source>
        <dbReference type="ARBA" id="ARBA00068635"/>
    </source>
</evidence>
<dbReference type="PANTHER" id="PTHR45925">
    <property type="entry name" value="ZINC FINGER PROTEIN"/>
    <property type="match status" value="1"/>
</dbReference>
<dbReference type="FunFam" id="3.30.160.60:FF:000075">
    <property type="entry name" value="Putative zinc finger protein 536"/>
    <property type="match status" value="2"/>
</dbReference>
<evidence type="ECO:0000259" key="16">
    <source>
        <dbReference type="PROSITE" id="PS50157"/>
    </source>
</evidence>
<dbReference type="GO" id="GO:0008270">
    <property type="term" value="F:zinc ion binding"/>
    <property type="evidence" value="ECO:0007669"/>
    <property type="project" value="UniProtKB-KW"/>
</dbReference>
<feature type="domain" description="C2H2-type" evidence="16">
    <location>
        <begin position="373"/>
        <end position="400"/>
    </location>
</feature>
<feature type="domain" description="C2H2-type" evidence="16">
    <location>
        <begin position="158"/>
        <end position="180"/>
    </location>
</feature>
<gene>
    <name evidence="17" type="ORF">JRQ81_006228</name>
</gene>
<keyword evidence="11" id="KW-0539">Nucleus</keyword>
<feature type="compositionally biased region" description="Acidic residues" evidence="15">
    <location>
        <begin position="1178"/>
        <end position="1188"/>
    </location>
</feature>
<proteinExistence type="inferred from homology"/>
<evidence type="ECO:0000256" key="1">
    <source>
        <dbReference type="ARBA" id="ARBA00004123"/>
    </source>
</evidence>
<feature type="domain" description="C2H2-type" evidence="16">
    <location>
        <begin position="779"/>
        <end position="806"/>
    </location>
</feature>
<feature type="region of interest" description="Disordered" evidence="15">
    <location>
        <begin position="946"/>
        <end position="973"/>
    </location>
</feature>
<feature type="domain" description="C2H2-type" evidence="16">
    <location>
        <begin position="631"/>
        <end position="658"/>
    </location>
</feature>
<dbReference type="FunFam" id="3.30.160.60:FF:000694">
    <property type="entry name" value="zinc finger protein 516"/>
    <property type="match status" value="1"/>
</dbReference>
<dbReference type="InterPro" id="IPR013087">
    <property type="entry name" value="Znf_C2H2_type"/>
</dbReference>
<evidence type="ECO:0000256" key="14">
    <source>
        <dbReference type="PROSITE-ProRule" id="PRU00042"/>
    </source>
</evidence>
<feature type="domain" description="C2H2-type" evidence="16">
    <location>
        <begin position="345"/>
        <end position="372"/>
    </location>
</feature>
<sequence>MEEASLCLGVSSAVPEADTHLNSSILNGQYSMSQKLHQITSQLSHAFPELQNRQNSEEKPTTHLEDKGHVSIANPPISSQMALLANQLNREVDTSLNGRVDLQQFLNGQNLGIMSQMSDIEDDARKNRKYPCPLCGKRFRFNSILSLHMRTHTGEKPFKCPYCDHRAAQKGNLKIHLRTHKLGNLGKGRGRVREENRLLHELEERAILRDKQMKSSLLQPRPDVKAHPLSQPMPLPNCSLPVPANHSAPDISNPVPSPKPASVQEEVVATAAGFRCTFCKGKFKKREELDRHIRILHKPYKCTLCDFAASQEEELISHVEKAHITAESAQGQGSNGNGEQAANEFRCEVCGQVFSQAWFLKGHMRKHKDSFEHCCQICGRRFKEPWFLKNHMKVHLNKLSVKNKSPNDSEVPVSIGSMSQEAHANLYSRYLSCLQSGLLPPDKVGLGEQNPTYNKGDLPMKEREVLGKLLSPIAGLGHSLAEGDKHSLLGCLNLVPPLKSSCIERLQAAAKAAEMDPVNSYQAWQLMARGMAMEHGFLTKEHQIQRSHEDTLANAGVMFDKDKREYVLVGADGSKHKMPADLVHSTKMGNQRDLSNKLDPLEGSRDFLSHGMNQGLDYNMQSHGNTKEKPTECPDCGRVFRTYHQVVVHSRVHKRDRKAEEEIIQGSIEERRGSGSDQESQSVSRSTTPGSSNITEESGMGGGLSQTGSAQEDSPHPSSPSSSDVGEDAGRSAGVQQPALLRDRSLGSAMKDCPYCGKTFRTSHHLKVHLRIHTGEKPYKCPHCDYAGTQSASLKYHLERHHRERQNGSGPLSGQTQSQDHKDETSSKGSMFMRPEVLRGAFKSLPGIDFRSTMGSQQWSPPGMLTSGEHPGHSVGMSSDISSESMKASDISSKGTRFSELGRAYHSAVGNGVNFQGSLQAFMDNFVLSSLKKEKEMKDKVLSDCLSTKPLGSEGGDEKVSIKSRKTEKSQYEPLDLSVRPDAASLPGSSVTVQDNIAWHGCLFCSFTTSSMELMALHLQANHLGKAKRKDSALGPIRNGKDQPRDVLASMNKISLLSTSIQSNKDPAVSNLIAQMDSASERMNQGSKVSTGEQKNTAWPGHMDSTFYNFAADFYKQFGVYSGVAGAHNSGTTSDAGRKTQSEDDTSMLLSDSVNKSAADDLSDIASSEDMESSKEETIDDEDIETESDLANKTLPNLSKDDTDRGDSIPGSAASKTPSQGLISPLPPSEKWPSQNLLLPHDAAQSAMKSEQSPQGLEKQVNMLSVLRAYSSDGLAAFNGLASSTGSSGCIKRPDLC</sequence>
<evidence type="ECO:0000313" key="18">
    <source>
        <dbReference type="Proteomes" id="UP001142489"/>
    </source>
</evidence>
<evidence type="ECO:0000256" key="9">
    <source>
        <dbReference type="ARBA" id="ARBA00023125"/>
    </source>
</evidence>
<evidence type="ECO:0000256" key="15">
    <source>
        <dbReference type="SAM" id="MobiDB-lite"/>
    </source>
</evidence>
<feature type="domain" description="C2H2-type" evidence="16">
    <location>
        <begin position="751"/>
        <end position="778"/>
    </location>
</feature>
<keyword evidence="6 14" id="KW-0863">Zinc-finger</keyword>
<dbReference type="Gene3D" id="3.30.160.60">
    <property type="entry name" value="Classic Zinc Finger"/>
    <property type="match status" value="7"/>
</dbReference>
<comment type="caution">
    <text evidence="17">The sequence shown here is derived from an EMBL/GenBank/DDBJ whole genome shotgun (WGS) entry which is preliminary data.</text>
</comment>
<evidence type="ECO:0000256" key="4">
    <source>
        <dbReference type="ARBA" id="ARBA00022723"/>
    </source>
</evidence>
<keyword evidence="10" id="KW-0804">Transcription</keyword>
<evidence type="ECO:0000256" key="11">
    <source>
        <dbReference type="ARBA" id="ARBA00023242"/>
    </source>
</evidence>
<keyword evidence="4" id="KW-0479">Metal-binding</keyword>
<dbReference type="Pfam" id="PF00096">
    <property type="entry name" value="zf-C2H2"/>
    <property type="match status" value="4"/>
</dbReference>
<dbReference type="GO" id="GO:0000981">
    <property type="term" value="F:DNA-binding transcription factor activity, RNA polymerase II-specific"/>
    <property type="evidence" value="ECO:0007669"/>
    <property type="project" value="TreeGrafter"/>
</dbReference>
<evidence type="ECO:0000256" key="10">
    <source>
        <dbReference type="ARBA" id="ARBA00023163"/>
    </source>
</evidence>
<keyword evidence="8" id="KW-0805">Transcription regulation</keyword>
<dbReference type="Proteomes" id="UP001142489">
    <property type="component" value="Unassembled WGS sequence"/>
</dbReference>
<keyword evidence="5" id="KW-0677">Repeat</keyword>
<evidence type="ECO:0000256" key="2">
    <source>
        <dbReference type="ARBA" id="ARBA00006991"/>
    </source>
</evidence>
<feature type="domain" description="C2H2-type" evidence="16">
    <location>
        <begin position="130"/>
        <end position="157"/>
    </location>
</feature>
<keyword evidence="9" id="KW-0238">DNA-binding</keyword>
<dbReference type="GO" id="GO:0005634">
    <property type="term" value="C:nucleus"/>
    <property type="evidence" value="ECO:0007669"/>
    <property type="project" value="UniProtKB-SubCell"/>
</dbReference>
<dbReference type="SUPFAM" id="SSF57667">
    <property type="entry name" value="beta-beta-alpha zinc fingers"/>
    <property type="match status" value="5"/>
</dbReference>
<dbReference type="InterPro" id="IPR051967">
    <property type="entry name" value="Krueppel_C2H2-ZF"/>
</dbReference>
<dbReference type="Pfam" id="PF13909">
    <property type="entry name" value="zf-H2C2_5"/>
    <property type="match status" value="1"/>
</dbReference>
<dbReference type="PANTHER" id="PTHR45925:SF2">
    <property type="entry name" value="ZINC FINGER PROTEIN 536"/>
    <property type="match status" value="1"/>
</dbReference>
<feature type="domain" description="C2H2-type" evidence="16">
    <location>
        <begin position="274"/>
        <end position="302"/>
    </location>
</feature>
<feature type="non-terminal residue" evidence="17">
    <location>
        <position position="1297"/>
    </location>
</feature>
<feature type="region of interest" description="Disordered" evidence="15">
    <location>
        <begin position="1127"/>
        <end position="1235"/>
    </location>
</feature>
<evidence type="ECO:0000256" key="8">
    <source>
        <dbReference type="ARBA" id="ARBA00023015"/>
    </source>
</evidence>
<name>A0A9Q1AUC6_9SAUR</name>
<feature type="region of interest" description="Disordered" evidence="15">
    <location>
        <begin position="853"/>
        <end position="880"/>
    </location>
</feature>
<feature type="region of interest" description="Disordered" evidence="15">
    <location>
        <begin position="650"/>
        <end position="743"/>
    </location>
</feature>
<protein>
    <recommendedName>
        <fullName evidence="13">Zinc finger protein 536</fullName>
    </recommendedName>
</protein>
<dbReference type="GO" id="GO:0000978">
    <property type="term" value="F:RNA polymerase II cis-regulatory region sequence-specific DNA binding"/>
    <property type="evidence" value="ECO:0007669"/>
    <property type="project" value="TreeGrafter"/>
</dbReference>
<keyword evidence="3" id="KW-0597">Phosphoprotein</keyword>
<evidence type="ECO:0000256" key="6">
    <source>
        <dbReference type="ARBA" id="ARBA00022771"/>
    </source>
</evidence>
<comment type="subcellular location">
    <subcellularLocation>
        <location evidence="1">Nucleus</location>
    </subcellularLocation>
</comment>
<dbReference type="OrthoDB" id="6077919at2759"/>
<feature type="compositionally biased region" description="Basic and acidic residues" evidence="15">
    <location>
        <begin position="956"/>
        <end position="971"/>
    </location>
</feature>
<evidence type="ECO:0000313" key="17">
    <source>
        <dbReference type="EMBL" id="KAJ7311909.1"/>
    </source>
</evidence>
<feature type="compositionally biased region" description="Polar residues" evidence="15">
    <location>
        <begin position="675"/>
        <end position="696"/>
    </location>
</feature>
<dbReference type="Pfam" id="PF16606">
    <property type="entry name" value="zf-C2H2_assoc"/>
    <property type="match status" value="1"/>
</dbReference>
<feature type="compositionally biased region" description="Polar residues" evidence="15">
    <location>
        <begin position="807"/>
        <end position="818"/>
    </location>
</feature>
<keyword evidence="7" id="KW-0862">Zinc</keyword>
<comment type="function">
    <text evidence="12">Transcriptional repressor that negatively regulates neuron differentiation by repressing retinoic acid-induced gene transcription. Binds and interrupts RARA from binding to retinoic acid response elements (RARE) composed of tandem 5'-AGGTCA-3' sites known as DR1-DR5. Recognizes and binds 2 copies of the core DNA sequence 5'-CCCCCA-3'.</text>
</comment>
<feature type="region of interest" description="Disordered" evidence="15">
    <location>
        <begin position="800"/>
        <end position="833"/>
    </location>
</feature>
<dbReference type="SMART" id="SM00355">
    <property type="entry name" value="ZnF_C2H2"/>
    <property type="match status" value="10"/>
</dbReference>
<dbReference type="FunFam" id="3.30.160.60:FF:000591">
    <property type="entry name" value="Zinc finger protein 536"/>
    <property type="match status" value="1"/>
</dbReference>
<comment type="similarity">
    <text evidence="2">Belongs to the krueppel C2H2-type zinc-finger protein family.</text>
</comment>
<reference evidence="17" key="1">
    <citation type="journal article" date="2023" name="DNA Res.">
        <title>Chromosome-level genome assembly of Phrynocephalus forsythii using third-generation DNA sequencing and Hi-C analysis.</title>
        <authorList>
            <person name="Qi Y."/>
            <person name="Zhao W."/>
            <person name="Zhao Y."/>
            <person name="Niu C."/>
            <person name="Cao S."/>
            <person name="Zhang Y."/>
        </authorList>
    </citation>
    <scope>NUCLEOTIDE SEQUENCE</scope>
    <source>
        <tissue evidence="17">Muscle</tissue>
    </source>
</reference>
<evidence type="ECO:0000256" key="12">
    <source>
        <dbReference type="ARBA" id="ARBA00057406"/>
    </source>
</evidence>